<keyword evidence="6" id="KW-0408">Iron</keyword>
<dbReference type="SUPFAM" id="SSF53732">
    <property type="entry name" value="Aconitase iron-sulfur domain"/>
    <property type="match status" value="1"/>
</dbReference>
<comment type="pathway">
    <text evidence="2">Carbohydrate metabolism; tricarboxylic acid cycle; isocitrate from oxaloacetate: step 2/2.</text>
</comment>
<sequence length="649" mass="68901">MPQNLTHKILAAHLVDGASLGAPGSEISLRIDQTLTQDATGTMAYLQFEALGLDRVQTELSVSYVDHNTLQMGFRNPDDHRYLRTVAKRYGLVYSPPGTGICHQLHLENFAKPGKTLIGSDSHTPTAGGLGMIAMGAGGLSVALAMAGEPYRIAMPKVVRVNLTGKLTGWATGKDIILHLLGMLTVKGGVGKVFEYAGPGVKTLTVPERATITNMGAELGATTSLFPADERARDFLTSMGRADDYEEWVADEGAEYDETIEIDLSKLEPLAAQPHMPDRVVPVRELAGMAVSQSAIGSCTNSSYADLKSVAQMLSGKRIAETTDLLVSPGSKQVMKMLAHENLIEPLLDAGARMLEASCGPCIGMGGSPISEGVSVRTFNRNFEGRSGTQDAKVYLTSPLVAARVALDGAFTDPAGWGEPPAFPELPATTPSIRHLFIFPPEDGSGVEVLRGPNIVPLETFSELPETIGTRILLKTGDDITTDHILPAGAQITALRSNIPAISEYIFSRVDAEFVSRMKSAEGAPCRGVILGGENYGQGSSREHAALGPRHLGVCAVITKSLARIHRANLVNFGILPLLLKNPADYDRLSQGTELTIAATDLTPGGTIAIEAKGVGPIEVINDLTATELAIIQAGGLLNYVRAKREQKA</sequence>
<dbReference type="OrthoDB" id="9764318at2"/>
<dbReference type="Pfam" id="PF00330">
    <property type="entry name" value="Aconitase"/>
    <property type="match status" value="1"/>
</dbReference>
<comment type="catalytic activity">
    <reaction evidence="8">
        <text>citrate = D-threo-isocitrate</text>
        <dbReference type="Rhea" id="RHEA:10336"/>
        <dbReference type="ChEBI" id="CHEBI:15562"/>
        <dbReference type="ChEBI" id="CHEBI:16947"/>
        <dbReference type="EC" id="4.2.1.3"/>
    </reaction>
</comment>
<feature type="domain" description="Aconitase A/isopropylmalate dehydratase small subunit swivel" evidence="12">
    <location>
        <begin position="513"/>
        <end position="582"/>
    </location>
</feature>
<evidence type="ECO:0000259" key="12">
    <source>
        <dbReference type="Pfam" id="PF00694"/>
    </source>
</evidence>
<reference evidence="13 14" key="1">
    <citation type="submission" date="2018-06" db="EMBL/GenBank/DDBJ databases">
        <title>Complete genome of Desulfovibrio marinus P48SEP.</title>
        <authorList>
            <person name="Crispim J.S."/>
            <person name="Vidigal P.M.P."/>
            <person name="Silva L.C.F."/>
            <person name="Araujo L.C."/>
            <person name="Laguardia C.N."/>
            <person name="Dias R.S."/>
            <person name="Sousa M.P."/>
            <person name="Paula S.O."/>
            <person name="Silva C."/>
        </authorList>
    </citation>
    <scope>NUCLEOTIDE SEQUENCE [LARGE SCALE GENOMIC DNA]</scope>
    <source>
        <strain evidence="13 14">P48SEP</strain>
    </source>
</reference>
<dbReference type="NCBIfam" id="NF005558">
    <property type="entry name" value="PRK07229.1"/>
    <property type="match status" value="1"/>
</dbReference>
<evidence type="ECO:0000259" key="11">
    <source>
        <dbReference type="Pfam" id="PF00330"/>
    </source>
</evidence>
<dbReference type="Pfam" id="PF00694">
    <property type="entry name" value="Aconitase_C"/>
    <property type="match status" value="1"/>
</dbReference>
<dbReference type="RefSeq" id="WP_144233417.1">
    <property type="nucleotide sequence ID" value="NZ_QMIF01000001.1"/>
</dbReference>
<dbReference type="InterPro" id="IPR001030">
    <property type="entry name" value="Acoase/IPM_deHydtase_lsu_aba"/>
</dbReference>
<evidence type="ECO:0000256" key="4">
    <source>
        <dbReference type="ARBA" id="ARBA00019378"/>
    </source>
</evidence>
<feature type="domain" description="Aconitase/3-isopropylmalate dehydratase large subunit alpha/beta/alpha" evidence="11">
    <location>
        <begin position="8"/>
        <end position="409"/>
    </location>
</feature>
<accession>A0A6P1ZLK4</accession>
<evidence type="ECO:0000256" key="2">
    <source>
        <dbReference type="ARBA" id="ARBA00004717"/>
    </source>
</evidence>
<dbReference type="PANTHER" id="PTHR43160:SF3">
    <property type="entry name" value="ACONITATE HYDRATASE, MITOCHONDRIAL"/>
    <property type="match status" value="1"/>
</dbReference>
<dbReference type="Gene3D" id="3.20.19.10">
    <property type="entry name" value="Aconitase, domain 4"/>
    <property type="match status" value="1"/>
</dbReference>
<dbReference type="InterPro" id="IPR018136">
    <property type="entry name" value="Aconitase_4Fe-4S_BS"/>
</dbReference>
<dbReference type="GO" id="GO:0051539">
    <property type="term" value="F:4 iron, 4 sulfur cluster binding"/>
    <property type="evidence" value="ECO:0007669"/>
    <property type="project" value="TreeGrafter"/>
</dbReference>
<dbReference type="AlphaFoldDB" id="A0A6P1ZLK4"/>
<proteinExistence type="predicted"/>
<dbReference type="EMBL" id="QMIF01000001">
    <property type="protein sequence ID" value="TVM36380.1"/>
    <property type="molecule type" value="Genomic_DNA"/>
</dbReference>
<protein>
    <recommendedName>
        <fullName evidence="4">Aconitate hydratase A</fullName>
        <ecNumber evidence="3">4.2.1.3</ecNumber>
    </recommendedName>
    <alternativeName>
        <fullName evidence="10">Iron-responsive protein-like</fullName>
    </alternativeName>
    <alternativeName>
        <fullName evidence="9">RNA-binding protein</fullName>
    </alternativeName>
</protein>
<evidence type="ECO:0000256" key="9">
    <source>
        <dbReference type="ARBA" id="ARBA00031081"/>
    </source>
</evidence>
<dbReference type="InterPro" id="IPR015928">
    <property type="entry name" value="Aconitase/3IPM_dehydase_swvl"/>
</dbReference>
<dbReference type="GO" id="GO:0005829">
    <property type="term" value="C:cytosol"/>
    <property type="evidence" value="ECO:0007669"/>
    <property type="project" value="TreeGrafter"/>
</dbReference>
<keyword evidence="13" id="KW-0456">Lyase</keyword>
<comment type="cofactor">
    <cofactor evidence="1">
        <name>[4Fe-4S] cluster</name>
        <dbReference type="ChEBI" id="CHEBI:49883"/>
    </cofactor>
</comment>
<dbReference type="NCBIfam" id="TIGR01342">
    <property type="entry name" value="acon_putative"/>
    <property type="match status" value="1"/>
</dbReference>
<evidence type="ECO:0000256" key="5">
    <source>
        <dbReference type="ARBA" id="ARBA00022723"/>
    </source>
</evidence>
<evidence type="ECO:0000256" key="8">
    <source>
        <dbReference type="ARBA" id="ARBA00023501"/>
    </source>
</evidence>
<evidence type="ECO:0000256" key="6">
    <source>
        <dbReference type="ARBA" id="ARBA00023004"/>
    </source>
</evidence>
<evidence type="ECO:0000313" key="14">
    <source>
        <dbReference type="Proteomes" id="UP000434052"/>
    </source>
</evidence>
<dbReference type="SUPFAM" id="SSF52016">
    <property type="entry name" value="LeuD/IlvD-like"/>
    <property type="match status" value="1"/>
</dbReference>
<dbReference type="PRINTS" id="PR00415">
    <property type="entry name" value="ACONITASE"/>
</dbReference>
<dbReference type="InterPro" id="IPR000573">
    <property type="entry name" value="AconitaseA/IPMdHydase_ssu_swvl"/>
</dbReference>
<evidence type="ECO:0000256" key="7">
    <source>
        <dbReference type="ARBA" id="ARBA00023014"/>
    </source>
</evidence>
<dbReference type="UniPathway" id="UPA00223">
    <property type="reaction ID" value="UER00718"/>
</dbReference>
<dbReference type="InterPro" id="IPR006250">
    <property type="entry name" value="Aconitase_put"/>
</dbReference>
<dbReference type="Gene3D" id="3.30.499.10">
    <property type="entry name" value="Aconitase, domain 3"/>
    <property type="match status" value="2"/>
</dbReference>
<dbReference type="PANTHER" id="PTHR43160">
    <property type="entry name" value="ACONITATE HYDRATASE B"/>
    <property type="match status" value="1"/>
</dbReference>
<dbReference type="InterPro" id="IPR036008">
    <property type="entry name" value="Aconitase_4Fe-4S_dom"/>
</dbReference>
<comment type="caution">
    <text evidence="13">The sequence shown here is derived from an EMBL/GenBank/DDBJ whole genome shotgun (WGS) entry which is preliminary data.</text>
</comment>
<evidence type="ECO:0000256" key="10">
    <source>
        <dbReference type="ARBA" id="ARBA00031977"/>
    </source>
</evidence>
<dbReference type="GO" id="GO:0003994">
    <property type="term" value="F:aconitate hydratase activity"/>
    <property type="evidence" value="ECO:0007669"/>
    <property type="project" value="UniProtKB-EC"/>
</dbReference>
<dbReference type="InterPro" id="IPR050926">
    <property type="entry name" value="Aconitase/IPM_isomerase"/>
</dbReference>
<name>A0A6P1ZLK4_9BACT</name>
<evidence type="ECO:0000313" key="13">
    <source>
        <dbReference type="EMBL" id="TVM36380.1"/>
    </source>
</evidence>
<evidence type="ECO:0000256" key="1">
    <source>
        <dbReference type="ARBA" id="ARBA00001966"/>
    </source>
</evidence>
<gene>
    <name evidence="13" type="ORF">DQK91_00205</name>
</gene>
<dbReference type="EC" id="4.2.1.3" evidence="3"/>
<evidence type="ECO:0000256" key="3">
    <source>
        <dbReference type="ARBA" id="ARBA00012926"/>
    </source>
</evidence>
<dbReference type="Proteomes" id="UP000434052">
    <property type="component" value="Unassembled WGS sequence"/>
</dbReference>
<keyword evidence="5" id="KW-0479">Metal-binding</keyword>
<dbReference type="InterPro" id="IPR015931">
    <property type="entry name" value="Acnase/IPM_dHydase_lsu_aba_1/3"/>
</dbReference>
<dbReference type="PROSITE" id="PS00450">
    <property type="entry name" value="ACONITASE_1"/>
    <property type="match status" value="1"/>
</dbReference>
<organism evidence="13 14">
    <name type="scientific">Oceanidesulfovibrio marinus</name>
    <dbReference type="NCBI Taxonomy" id="370038"/>
    <lineage>
        <taxon>Bacteria</taxon>
        <taxon>Pseudomonadati</taxon>
        <taxon>Thermodesulfobacteriota</taxon>
        <taxon>Desulfovibrionia</taxon>
        <taxon>Desulfovibrionales</taxon>
        <taxon>Desulfovibrionaceae</taxon>
        <taxon>Oceanidesulfovibrio</taxon>
    </lineage>
</organism>
<dbReference type="GO" id="GO:0046872">
    <property type="term" value="F:metal ion binding"/>
    <property type="evidence" value="ECO:0007669"/>
    <property type="project" value="UniProtKB-KW"/>
</dbReference>
<dbReference type="GO" id="GO:0006099">
    <property type="term" value="P:tricarboxylic acid cycle"/>
    <property type="evidence" value="ECO:0007669"/>
    <property type="project" value="UniProtKB-UniPathway"/>
</dbReference>
<keyword evidence="7" id="KW-0411">Iron-sulfur</keyword>